<proteinExistence type="predicted"/>
<evidence type="ECO:0000313" key="1">
    <source>
        <dbReference type="EMBL" id="TGO13359.1"/>
    </source>
</evidence>
<sequence length="521" mass="59144">MSPAVLRAAITCSLHHLWDNPDARLPRNHQVNVVGKDQDAERPVIYALVHCSPTGQAATKIQILECISGMEQYIDRWYEGSLEWEIADTLASEIDHFKYKSWASGTSGKCNWKKGLHPRRFAGTSGAREQIGEFCRSIRARLSHMPDDEESRVKPLPWTVVYVGYTGKEAKRAYQHERHETGGPVIPYLFETIMMMKFRDCQYLLRNMSIMNITRLSDVRCAEHVVSILASSYSEHGGLNGTLGGPVALETRARSISKQGWQNATRALVNQGVFDANDSLVKKQLENRSFFEKYEDEGSELHMLKKKTEEVTKTRGELRDIFETEHQNVANIAYLRTRELETDIQITRNVGRLASLMNINDRLVKLRGRVTSNVPPLSMDRSDIESQADDELMSSITFILALLSDAWQQWNDQIYNSIPTIEFDQMSSMADARGIREVRHSAKESVVSGPLAGIDHLVRRMLCRRYTRLYTKVALGEILAWIWAYLQQICTPPPVSPTALHSTVLGVTLAEFYHKDTAICL</sequence>
<dbReference type="OrthoDB" id="3563264at2759"/>
<dbReference type="AlphaFoldDB" id="A0A4Z1EQ05"/>
<keyword evidence="2" id="KW-1185">Reference proteome</keyword>
<protein>
    <submittedName>
        <fullName evidence="1">Uncharacterized protein</fullName>
    </submittedName>
</protein>
<comment type="caution">
    <text evidence="1">The sequence shown here is derived from an EMBL/GenBank/DDBJ whole genome shotgun (WGS) entry which is preliminary data.</text>
</comment>
<reference evidence="1 2" key="1">
    <citation type="submission" date="2017-12" db="EMBL/GenBank/DDBJ databases">
        <title>Comparative genomics of Botrytis spp.</title>
        <authorList>
            <person name="Valero-Jimenez C.A."/>
            <person name="Tapia P."/>
            <person name="Veloso J."/>
            <person name="Silva-Moreno E."/>
            <person name="Staats M."/>
            <person name="Valdes J.H."/>
            <person name="Van Kan J.A.L."/>
        </authorList>
    </citation>
    <scope>NUCLEOTIDE SEQUENCE [LARGE SCALE GENOMIC DNA]</scope>
    <source>
        <strain evidence="1 2">Bt9001</strain>
    </source>
</reference>
<name>A0A4Z1EQ05_9HELO</name>
<accession>A0A4Z1EQ05</accession>
<organism evidence="1 2">
    <name type="scientific">Botrytis tulipae</name>
    <dbReference type="NCBI Taxonomy" id="87230"/>
    <lineage>
        <taxon>Eukaryota</taxon>
        <taxon>Fungi</taxon>
        <taxon>Dikarya</taxon>
        <taxon>Ascomycota</taxon>
        <taxon>Pezizomycotina</taxon>
        <taxon>Leotiomycetes</taxon>
        <taxon>Helotiales</taxon>
        <taxon>Sclerotiniaceae</taxon>
        <taxon>Botrytis</taxon>
    </lineage>
</organism>
<dbReference type="Proteomes" id="UP000297777">
    <property type="component" value="Unassembled WGS sequence"/>
</dbReference>
<gene>
    <name evidence="1" type="ORF">BTUL_0071g00360</name>
</gene>
<evidence type="ECO:0000313" key="2">
    <source>
        <dbReference type="Proteomes" id="UP000297777"/>
    </source>
</evidence>
<dbReference type="EMBL" id="PQXH01000071">
    <property type="protein sequence ID" value="TGO13359.1"/>
    <property type="molecule type" value="Genomic_DNA"/>
</dbReference>